<dbReference type="Pfam" id="PF13519">
    <property type="entry name" value="VWA_2"/>
    <property type="match status" value="1"/>
</dbReference>
<dbReference type="EMBL" id="QFXD01000287">
    <property type="protein sequence ID" value="RDH86476.1"/>
    <property type="molecule type" value="Genomic_DNA"/>
</dbReference>
<evidence type="ECO:0000313" key="3">
    <source>
        <dbReference type="EMBL" id="RDH86476.1"/>
    </source>
</evidence>
<organism evidence="3 4">
    <name type="scientific">endosymbiont of Lamellibrachia luymesi</name>
    <dbReference type="NCBI Taxonomy" id="2200907"/>
    <lineage>
        <taxon>Bacteria</taxon>
        <taxon>Pseudomonadati</taxon>
        <taxon>Pseudomonadota</taxon>
        <taxon>Gammaproteobacteria</taxon>
        <taxon>sulfur-oxidizing symbionts</taxon>
    </lineage>
</organism>
<dbReference type="AlphaFoldDB" id="A0A370DQP9"/>
<comment type="caution">
    <text evidence="3">The sequence shown here is derived from an EMBL/GenBank/DDBJ whole genome shotgun (WGS) entry which is preliminary data.</text>
</comment>
<dbReference type="SUPFAM" id="SSF53300">
    <property type="entry name" value="vWA-like"/>
    <property type="match status" value="1"/>
</dbReference>
<dbReference type="Proteomes" id="UP000255508">
    <property type="component" value="Unassembled WGS sequence"/>
</dbReference>
<dbReference type="PROSITE" id="PS50234">
    <property type="entry name" value="VWFA"/>
    <property type="match status" value="1"/>
</dbReference>
<protein>
    <recommendedName>
        <fullName evidence="2">VWFA domain-containing protein</fullName>
    </recommendedName>
</protein>
<reference evidence="3 4" key="1">
    <citation type="journal article" date="2018" name="ISME J.">
        <title>Endosymbiont genomes yield clues of tubeworm success.</title>
        <authorList>
            <person name="Li Y."/>
            <person name="Liles M.R."/>
            <person name="Halanych K.M."/>
        </authorList>
    </citation>
    <scope>NUCLEOTIDE SEQUENCE [LARGE SCALE GENOMIC DNA]</scope>
    <source>
        <strain evidence="3">A1422</strain>
    </source>
</reference>
<dbReference type="Gene3D" id="3.40.50.410">
    <property type="entry name" value="von Willebrand factor, type A domain"/>
    <property type="match status" value="1"/>
</dbReference>
<feature type="compositionally biased region" description="Low complexity" evidence="1">
    <location>
        <begin position="394"/>
        <end position="410"/>
    </location>
</feature>
<feature type="region of interest" description="Disordered" evidence="1">
    <location>
        <begin position="381"/>
        <end position="412"/>
    </location>
</feature>
<evidence type="ECO:0000313" key="4">
    <source>
        <dbReference type="Proteomes" id="UP000255508"/>
    </source>
</evidence>
<dbReference type="InterPro" id="IPR036465">
    <property type="entry name" value="vWFA_dom_sf"/>
</dbReference>
<evidence type="ECO:0000259" key="2">
    <source>
        <dbReference type="PROSITE" id="PS50234"/>
    </source>
</evidence>
<name>A0A370DQP9_9GAMM</name>
<dbReference type="InterPro" id="IPR002035">
    <property type="entry name" value="VWF_A"/>
</dbReference>
<proteinExistence type="predicted"/>
<sequence length="860" mass="94158">MVETHGGKVETYKIQISQDRYLLQKREDGKQLHIIVDSAANLTRIVIPADKIYYELPADSLFSMVNDPFQSARVSASRYETRSLGRETLQGFDCNKTLIHSAGQDLMTLWTSDESLVPLKLSLNSDPPRQVELVNLKQGAVSTALFQIPGDFKKKPHPAQKKRAPDPATLSAVTGSVSGEAPWGRRVKAGGELRVKVDKMRRVRVRVINLLKSEAEIVVLPFHQRKQRENIGVTPRKLEYKGSSFNREFNKDRGMFGNTFQVDEVVVKVSKGLAHVVVDQPGKEVRDLYNRGGVTTWERLSPERGTRLTMIGDNLDGDTTSGKILVRNDKAKTRENLPFEVKNGETKVWTFHADKGYDVLQITVPSGQGSLRIHIEQPATAIPEAKRVQPPSGQTQPTKAKPKPVVKSPSGQSQSVVLARMVLVLDASGSMWGQIKGKAKITIAKAVMTDLISELPTDFQTGLMVYGHRRKGDCDDIEMLMPVGPRNAVAMNAKVQGISPKGKTPLSESARQAAKALRYTEERASVVLVSDGLETCHADPCALAAELSMSGVDFTVHVIGFDISQEEQTWLRCMADRTGGLFLAASDAQTLRDALFKTLDEVREAPPPVVEDPGEARLTGPASVPVGAAFQVGWEGPDSHNDYVAIAKKEPRDSAFIDYAYTSRGNPLELVAPGEVGEYELRYLHAHSSRIIGRRAIQVTPVQAEVRVPQSANVAAEIEVAWSGPAYRSDYITIAKVGDVAGRYDNYAYTRKGSPATLTAPSESGDYEVRYIQAKGTKMLASAPITIQAVSAQVQPPASADMGAEFEVVWSGPDNQGDYITVAPPGDVPGRYDNYVYTRKGTPAKLLAPSEPGQYEVRYI</sequence>
<feature type="domain" description="VWFA" evidence="2">
    <location>
        <begin position="420"/>
        <end position="599"/>
    </location>
</feature>
<evidence type="ECO:0000256" key="1">
    <source>
        <dbReference type="SAM" id="MobiDB-lite"/>
    </source>
</evidence>
<accession>A0A370DQP9</accession>
<gene>
    <name evidence="3" type="ORF">DIZ79_16295</name>
</gene>
<feature type="region of interest" description="Disordered" evidence="1">
    <location>
        <begin position="152"/>
        <end position="177"/>
    </location>
</feature>
<dbReference type="SMART" id="SM00327">
    <property type="entry name" value="VWA"/>
    <property type="match status" value="1"/>
</dbReference>